<gene>
    <name evidence="1" type="ORF">PAECIP111894_02111</name>
</gene>
<comment type="caution">
    <text evidence="1">The sequence shown here is derived from an EMBL/GenBank/DDBJ whole genome shotgun (WGS) entry which is preliminary data.</text>
</comment>
<proteinExistence type="predicted"/>
<name>A0ABN8FCZ6_9BACL</name>
<dbReference type="EMBL" id="CAKMAB010000009">
    <property type="protein sequence ID" value="CAH1055958.1"/>
    <property type="molecule type" value="Genomic_DNA"/>
</dbReference>
<dbReference type="RefSeq" id="WP_234533587.1">
    <property type="nucleotide sequence ID" value="NZ_CAKMAB010000009.1"/>
</dbReference>
<protein>
    <submittedName>
        <fullName evidence="1">Uncharacterized protein</fullName>
    </submittedName>
</protein>
<dbReference type="Proteomes" id="UP000838749">
    <property type="component" value="Unassembled WGS sequence"/>
</dbReference>
<accession>A0ABN8FCZ6</accession>
<reference evidence="1" key="1">
    <citation type="submission" date="2021-12" db="EMBL/GenBank/DDBJ databases">
        <authorList>
            <person name="Criscuolo A."/>
        </authorList>
    </citation>
    <scope>NUCLEOTIDE SEQUENCE</scope>
    <source>
        <strain evidence="1">CIP111894</strain>
    </source>
</reference>
<sequence length="91" mass="10463">MKINKSGLIFLSCIILFFVYGYNSRSTVAIVSVSEIKENSIVLINQLGEKTKVNVPSRFDTSKLNEESDYFVKYDSSIFRRNTLKKIEESK</sequence>
<organism evidence="1 2">
    <name type="scientific">Paenibacillus pseudetheri</name>
    <dbReference type="NCBI Taxonomy" id="2897682"/>
    <lineage>
        <taxon>Bacteria</taxon>
        <taxon>Bacillati</taxon>
        <taxon>Bacillota</taxon>
        <taxon>Bacilli</taxon>
        <taxon>Bacillales</taxon>
        <taxon>Paenibacillaceae</taxon>
        <taxon>Paenibacillus</taxon>
    </lineage>
</organism>
<evidence type="ECO:0000313" key="2">
    <source>
        <dbReference type="Proteomes" id="UP000838749"/>
    </source>
</evidence>
<keyword evidence="2" id="KW-1185">Reference proteome</keyword>
<evidence type="ECO:0000313" key="1">
    <source>
        <dbReference type="EMBL" id="CAH1055958.1"/>
    </source>
</evidence>